<dbReference type="HOGENOM" id="CLU_1469871_0_0_1"/>
<proteinExistence type="evidence at transcript level"/>
<dbReference type="InterPro" id="IPR009057">
    <property type="entry name" value="Homeodomain-like_sf"/>
</dbReference>
<keyword evidence="2 3" id="KW-0371">Homeobox</keyword>
<name>B3G3U8_MNELE</name>
<dbReference type="InterPro" id="IPR050394">
    <property type="entry name" value="Homeobox_NK-like"/>
</dbReference>
<dbReference type="SMART" id="SM00389">
    <property type="entry name" value="HOX"/>
    <property type="match status" value="1"/>
</dbReference>
<accession>B3G3U8</accession>
<evidence type="ECO:0000313" key="6">
    <source>
        <dbReference type="EMBL" id="ACD85820.1"/>
    </source>
</evidence>
<dbReference type="InterPro" id="IPR001356">
    <property type="entry name" value="HD"/>
</dbReference>
<evidence type="ECO:0000259" key="5">
    <source>
        <dbReference type="PROSITE" id="PS50071"/>
    </source>
</evidence>
<dbReference type="PANTHER" id="PTHR24340">
    <property type="entry name" value="HOMEOBOX PROTEIN NKX"/>
    <property type="match status" value="1"/>
</dbReference>
<dbReference type="GO" id="GO:0000981">
    <property type="term" value="F:DNA-binding transcription factor activity, RNA polymerase II-specific"/>
    <property type="evidence" value="ECO:0007669"/>
    <property type="project" value="TreeGrafter"/>
</dbReference>
<reference evidence="6" key="1">
    <citation type="journal article" date="2008" name="Dev. Genes Evol.">
        <title>Developmental expression of homeobox genes in the ctenophore Mnemiopsis leidyi.</title>
        <authorList>
            <person name="Pang K."/>
            <person name="Martindale M.Q."/>
        </authorList>
    </citation>
    <scope>NUCLEOTIDE SEQUENCE</scope>
</reference>
<dbReference type="GO" id="GO:0030154">
    <property type="term" value="P:cell differentiation"/>
    <property type="evidence" value="ECO:0007669"/>
    <property type="project" value="TreeGrafter"/>
</dbReference>
<dbReference type="Gene3D" id="1.10.10.60">
    <property type="entry name" value="Homeodomain-like"/>
    <property type="match status" value="1"/>
</dbReference>
<comment type="subcellular location">
    <subcellularLocation>
        <location evidence="1 2 3">Nucleus</location>
    </subcellularLocation>
</comment>
<dbReference type="SUPFAM" id="SSF46689">
    <property type="entry name" value="Homeodomain-like"/>
    <property type="match status" value="1"/>
</dbReference>
<dbReference type="EMBL" id="EU635887">
    <property type="protein sequence ID" value="ACD85820.1"/>
    <property type="molecule type" value="mRNA"/>
</dbReference>
<evidence type="ECO:0000256" key="2">
    <source>
        <dbReference type="PROSITE-ProRule" id="PRU00108"/>
    </source>
</evidence>
<sequence>MMAKRMKLSFSIDQILGLHETLQKGAVEEKEERCSLKEERLDLASPDNRLTAEYRSPSLPSPGSDGFNDCSDDDFKNRKRKRTRTTFSSAQVYELEKKFQRCQYLSAVDRLNLAAALSMSDVQVKRWFQNRRCKERHRAEDLQKIQRSPLLFYQQPYLGAAADALILQNHLRTLVQLGSWTSSS</sequence>
<organism evidence="6">
    <name type="scientific">Mnemiopsis leidyi</name>
    <name type="common">Sea walnut</name>
    <name type="synonym">Warty comb jellyfish</name>
    <dbReference type="NCBI Taxonomy" id="27923"/>
    <lineage>
        <taxon>Eukaryota</taxon>
        <taxon>Metazoa</taxon>
        <taxon>Ctenophora</taxon>
        <taxon>Tentaculata</taxon>
        <taxon>Lobata</taxon>
        <taxon>Bolinopsidae</taxon>
        <taxon>Mnemiopsis</taxon>
    </lineage>
</organism>
<dbReference type="Pfam" id="PF00046">
    <property type="entry name" value="Homeodomain"/>
    <property type="match status" value="1"/>
</dbReference>
<keyword evidence="2 3" id="KW-0539">Nucleus</keyword>
<dbReference type="PROSITE" id="PS50071">
    <property type="entry name" value="HOMEOBOX_2"/>
    <property type="match status" value="1"/>
</dbReference>
<feature type="domain" description="Homeobox" evidence="5">
    <location>
        <begin position="78"/>
        <end position="138"/>
    </location>
</feature>
<dbReference type="AlphaFoldDB" id="B3G3U8"/>
<dbReference type="GO" id="GO:0005634">
    <property type="term" value="C:nucleus"/>
    <property type="evidence" value="ECO:0007669"/>
    <property type="project" value="UniProtKB-SubCell"/>
</dbReference>
<dbReference type="CDD" id="cd00086">
    <property type="entry name" value="homeodomain"/>
    <property type="match status" value="1"/>
</dbReference>
<evidence type="ECO:0000256" key="4">
    <source>
        <dbReference type="SAM" id="MobiDB-lite"/>
    </source>
</evidence>
<feature type="DNA-binding region" description="Homeobox" evidence="2">
    <location>
        <begin position="80"/>
        <end position="139"/>
    </location>
</feature>
<feature type="region of interest" description="Disordered" evidence="4">
    <location>
        <begin position="37"/>
        <end position="75"/>
    </location>
</feature>
<keyword evidence="2 3" id="KW-0238">DNA-binding</keyword>
<evidence type="ECO:0000256" key="3">
    <source>
        <dbReference type="RuleBase" id="RU000682"/>
    </source>
</evidence>
<evidence type="ECO:0000256" key="1">
    <source>
        <dbReference type="ARBA" id="ARBA00004123"/>
    </source>
</evidence>
<dbReference type="GO" id="GO:0000978">
    <property type="term" value="F:RNA polymerase II cis-regulatory region sequence-specific DNA binding"/>
    <property type="evidence" value="ECO:0007669"/>
    <property type="project" value="TreeGrafter"/>
</dbReference>
<protein>
    <submittedName>
        <fullName evidence="6">Tlx-like homeobox</fullName>
    </submittedName>
</protein>